<protein>
    <recommendedName>
        <fullName evidence="2">Ferritin/DPS domain-containing protein</fullName>
    </recommendedName>
</protein>
<dbReference type="GO" id="GO:0008199">
    <property type="term" value="F:ferric iron binding"/>
    <property type="evidence" value="ECO:0007669"/>
    <property type="project" value="InterPro"/>
</dbReference>
<feature type="domain" description="Ferritin/DPS" evidence="2">
    <location>
        <begin position="1"/>
        <end position="100"/>
    </location>
</feature>
<dbReference type="Proteomes" id="UP000503640">
    <property type="component" value="Unassembled WGS sequence"/>
</dbReference>
<dbReference type="GO" id="GO:0016722">
    <property type="term" value="F:oxidoreductase activity, acting on metal ions"/>
    <property type="evidence" value="ECO:0007669"/>
    <property type="project" value="InterPro"/>
</dbReference>
<dbReference type="InterPro" id="IPR002177">
    <property type="entry name" value="DPS_DNA-bd"/>
</dbReference>
<dbReference type="InterPro" id="IPR008331">
    <property type="entry name" value="Ferritin_DPS_dom"/>
</dbReference>
<evidence type="ECO:0000313" key="3">
    <source>
        <dbReference type="EMBL" id="GEJ57712.1"/>
    </source>
</evidence>
<gene>
    <name evidence="3" type="ORF">AMYX_24530</name>
</gene>
<dbReference type="EMBL" id="BJTG01000005">
    <property type="protein sequence ID" value="GEJ57712.1"/>
    <property type="molecule type" value="Genomic_DNA"/>
</dbReference>
<dbReference type="PROSITE" id="PS00819">
    <property type="entry name" value="DPS_2"/>
    <property type="match status" value="1"/>
</dbReference>
<dbReference type="PANTHER" id="PTHR42932">
    <property type="entry name" value="GENERAL STRESS PROTEIN 20U"/>
    <property type="match status" value="1"/>
</dbReference>
<comment type="similarity">
    <text evidence="1">Belongs to the Dps family.</text>
</comment>
<dbReference type="InterPro" id="IPR023188">
    <property type="entry name" value="DPS_DNA-bd_CS"/>
</dbReference>
<organism evidence="3 4">
    <name type="scientific">Anaeromyxobacter diazotrophicus</name>
    <dbReference type="NCBI Taxonomy" id="2590199"/>
    <lineage>
        <taxon>Bacteria</taxon>
        <taxon>Pseudomonadati</taxon>
        <taxon>Myxococcota</taxon>
        <taxon>Myxococcia</taxon>
        <taxon>Myxococcales</taxon>
        <taxon>Cystobacterineae</taxon>
        <taxon>Anaeromyxobacteraceae</taxon>
        <taxon>Anaeromyxobacter</taxon>
    </lineage>
</organism>
<dbReference type="InterPro" id="IPR012347">
    <property type="entry name" value="Ferritin-like"/>
</dbReference>
<evidence type="ECO:0000256" key="1">
    <source>
        <dbReference type="ARBA" id="ARBA00009497"/>
    </source>
</evidence>
<keyword evidence="4" id="KW-1185">Reference proteome</keyword>
<evidence type="ECO:0000313" key="4">
    <source>
        <dbReference type="Proteomes" id="UP000503640"/>
    </source>
</evidence>
<sequence length="117" mass="12545">MKGPEFIALHKLFDDVAASVDEYVDLIAERAVQLGGTADGTARQVAERSELDEYSGSGNAAQHVPAVADALAAFGKMVRQAIAAASGAEDQDSADIFTEVSRPAFFSPRHRRLLIWI</sequence>
<dbReference type="AlphaFoldDB" id="A0A7I9VMT1"/>
<dbReference type="RefSeq" id="WP_209005148.1">
    <property type="nucleotide sequence ID" value="NZ_BJTG01000005.1"/>
</dbReference>
<dbReference type="CDD" id="cd01043">
    <property type="entry name" value="DPS"/>
    <property type="match status" value="1"/>
</dbReference>
<dbReference type="PIRSF" id="PIRSF005900">
    <property type="entry name" value="Dps"/>
    <property type="match status" value="1"/>
</dbReference>
<dbReference type="Pfam" id="PF00210">
    <property type="entry name" value="Ferritin"/>
    <property type="match status" value="1"/>
</dbReference>
<proteinExistence type="inferred from homology"/>
<dbReference type="SUPFAM" id="SSF47240">
    <property type="entry name" value="Ferritin-like"/>
    <property type="match status" value="1"/>
</dbReference>
<comment type="caution">
    <text evidence="3">The sequence shown here is derived from an EMBL/GenBank/DDBJ whole genome shotgun (WGS) entry which is preliminary data.</text>
</comment>
<dbReference type="InterPro" id="IPR009078">
    <property type="entry name" value="Ferritin-like_SF"/>
</dbReference>
<reference evidence="4" key="1">
    <citation type="journal article" date="2020" name="Appl. Environ. Microbiol.">
        <title>Diazotrophic Anaeromyxobacter Isolates from Soils.</title>
        <authorList>
            <person name="Masuda Y."/>
            <person name="Yamanaka H."/>
            <person name="Xu Z.X."/>
            <person name="Shiratori Y."/>
            <person name="Aono T."/>
            <person name="Amachi S."/>
            <person name="Senoo K."/>
            <person name="Itoh H."/>
        </authorList>
    </citation>
    <scope>NUCLEOTIDE SEQUENCE [LARGE SCALE GENOMIC DNA]</scope>
    <source>
        <strain evidence="4">R267</strain>
    </source>
</reference>
<accession>A0A7I9VMT1</accession>
<evidence type="ECO:0000259" key="2">
    <source>
        <dbReference type="Pfam" id="PF00210"/>
    </source>
</evidence>
<dbReference type="PANTHER" id="PTHR42932:SF3">
    <property type="entry name" value="DNA PROTECTION DURING STARVATION PROTEIN"/>
    <property type="match status" value="1"/>
</dbReference>
<name>A0A7I9VMT1_9BACT</name>
<dbReference type="Gene3D" id="1.20.1260.10">
    <property type="match status" value="1"/>
</dbReference>